<gene>
    <name evidence="1" type="ORF">MNBD_NITROSPINAE02-1997</name>
</gene>
<sequence length="132" mass="15239">MTDSGLYAIVLSLSRPKRVKVGKRGVSDFEKGTYIYIGSGRRNLSKRIARHKRSEKTFRWHIDYFRNHCRWVGALVYTDIVDECELAMRIEKAISGARHHKRFGASDCRCKGHLVFTGVTAEAAMRMIEYKI</sequence>
<name>A0A3B1CIH8_9ZZZZ</name>
<dbReference type="Pfam" id="PF01986">
    <property type="entry name" value="DUF123"/>
    <property type="match status" value="1"/>
</dbReference>
<proteinExistence type="predicted"/>
<dbReference type="CDD" id="cd10441">
    <property type="entry name" value="GIY-YIG_COG1833"/>
    <property type="match status" value="1"/>
</dbReference>
<dbReference type="AlphaFoldDB" id="A0A3B1CIH8"/>
<dbReference type="PANTHER" id="PTHR37460:SF1">
    <property type="entry name" value="ENDONUCLEASE III"/>
    <property type="match status" value="1"/>
</dbReference>
<dbReference type="InterPro" id="IPR002837">
    <property type="entry name" value="DUF123"/>
</dbReference>
<evidence type="ECO:0000313" key="1">
    <source>
        <dbReference type="EMBL" id="VAX24583.1"/>
    </source>
</evidence>
<protein>
    <recommendedName>
        <fullName evidence="2">GIY-YIG domain-containing protein</fullName>
    </recommendedName>
</protein>
<reference evidence="1" key="1">
    <citation type="submission" date="2018-06" db="EMBL/GenBank/DDBJ databases">
        <authorList>
            <person name="Zhirakovskaya E."/>
        </authorList>
    </citation>
    <scope>NUCLEOTIDE SEQUENCE</scope>
</reference>
<accession>A0A3B1CIH8</accession>
<organism evidence="1">
    <name type="scientific">hydrothermal vent metagenome</name>
    <dbReference type="NCBI Taxonomy" id="652676"/>
    <lineage>
        <taxon>unclassified sequences</taxon>
        <taxon>metagenomes</taxon>
        <taxon>ecological metagenomes</taxon>
    </lineage>
</organism>
<dbReference type="PANTHER" id="PTHR37460">
    <property type="entry name" value="ENDONUCLEASE III"/>
    <property type="match status" value="1"/>
</dbReference>
<dbReference type="EMBL" id="UOGE01000096">
    <property type="protein sequence ID" value="VAX24583.1"/>
    <property type="molecule type" value="Genomic_DNA"/>
</dbReference>
<evidence type="ECO:0008006" key="2">
    <source>
        <dbReference type="Google" id="ProtNLM"/>
    </source>
</evidence>